<evidence type="ECO:0000256" key="1">
    <source>
        <dbReference type="ARBA" id="ARBA00010234"/>
    </source>
</evidence>
<gene>
    <name evidence="5" type="ORF">O1V66_10760</name>
</gene>
<dbReference type="EMBL" id="CP114058">
    <property type="protein sequence ID" value="WAT02928.1"/>
    <property type="molecule type" value="Genomic_DNA"/>
</dbReference>
<sequence>MRDIPQVLARWGGWAAADHSHLDWQKTAAGFRGLLPQTTKSRISCCDDDGMLIDGCVTRLKQLKPEEYQLLVLHYVMNQPKRAIARALKKDEKLVRIMLQLAEGFVEGCLSMLDVKLDMDPIVEIYREPKKVLTRSAKSRLLY</sequence>
<dbReference type="RefSeq" id="WP_052673367.1">
    <property type="nucleotide sequence ID" value="NZ_CP114058.1"/>
</dbReference>
<reference evidence="5" key="1">
    <citation type="submission" date="2022-12" db="EMBL/GenBank/DDBJ databases">
        <title>Complete genome sequence of an Australian strain of Rouxiella badensis DAR84756 and resolution of the R. badensis DSM100043 and R. chamberiensis DSM28324 genomes.</title>
        <authorList>
            <person name="Paul S."/>
            <person name="Anderson P.J."/>
            <person name="Maynard G."/>
            <person name="Dyall-Smith M."/>
            <person name="Kudinha T."/>
        </authorList>
    </citation>
    <scope>NUCLEOTIDE SEQUENCE</scope>
    <source>
        <strain evidence="5">DSM 28324</strain>
    </source>
</reference>
<keyword evidence="6" id="KW-1185">Reference proteome</keyword>
<dbReference type="Proteomes" id="UP001164712">
    <property type="component" value="Chromosome"/>
</dbReference>
<keyword evidence="2" id="KW-0805">Transcription regulation</keyword>
<comment type="similarity">
    <text evidence="1">Belongs to the phage antitermination Q type 1 family.</text>
</comment>
<dbReference type="InterPro" id="IPR010534">
    <property type="entry name" value="Phage_933W_GpQ"/>
</dbReference>
<evidence type="ECO:0000256" key="4">
    <source>
        <dbReference type="ARBA" id="ARBA00023163"/>
    </source>
</evidence>
<evidence type="ECO:0000256" key="2">
    <source>
        <dbReference type="ARBA" id="ARBA00023015"/>
    </source>
</evidence>
<evidence type="ECO:0000256" key="3">
    <source>
        <dbReference type="ARBA" id="ARBA00023125"/>
    </source>
</evidence>
<dbReference type="SUPFAM" id="SSF88659">
    <property type="entry name" value="Sigma3 and sigma4 domains of RNA polymerase sigma factors"/>
    <property type="match status" value="1"/>
</dbReference>
<dbReference type="Pfam" id="PF06530">
    <property type="entry name" value="Phage_antitermQ"/>
    <property type="match status" value="1"/>
</dbReference>
<protein>
    <submittedName>
        <fullName evidence="5">Antiterminator Q family protein</fullName>
    </submittedName>
</protein>
<keyword evidence="4" id="KW-0804">Transcription</keyword>
<organism evidence="5 6">
    <name type="scientific">Rouxiella chamberiensis</name>
    <dbReference type="NCBI Taxonomy" id="1513468"/>
    <lineage>
        <taxon>Bacteria</taxon>
        <taxon>Pseudomonadati</taxon>
        <taxon>Pseudomonadota</taxon>
        <taxon>Gammaproteobacteria</taxon>
        <taxon>Enterobacterales</taxon>
        <taxon>Yersiniaceae</taxon>
        <taxon>Rouxiella</taxon>
    </lineage>
</organism>
<evidence type="ECO:0000313" key="5">
    <source>
        <dbReference type="EMBL" id="WAT02928.1"/>
    </source>
</evidence>
<dbReference type="InterPro" id="IPR013324">
    <property type="entry name" value="RNA_pol_sigma_r3/r4-like"/>
</dbReference>
<name>A0ABY7HU15_9GAMM</name>
<accession>A0ABY7HU15</accession>
<proteinExistence type="inferred from homology"/>
<evidence type="ECO:0000313" key="6">
    <source>
        <dbReference type="Proteomes" id="UP001164712"/>
    </source>
</evidence>
<keyword evidence="3" id="KW-0238">DNA-binding</keyword>